<dbReference type="EMBL" id="JADNYJ010000093">
    <property type="protein sequence ID" value="KAF8886851.1"/>
    <property type="molecule type" value="Genomic_DNA"/>
</dbReference>
<dbReference type="SUPFAM" id="SSF48403">
    <property type="entry name" value="Ankyrin repeat"/>
    <property type="match status" value="1"/>
</dbReference>
<dbReference type="InterPro" id="IPR036770">
    <property type="entry name" value="Ankyrin_rpt-contain_sf"/>
</dbReference>
<dbReference type="Gene3D" id="1.25.40.20">
    <property type="entry name" value="Ankyrin repeat-containing domain"/>
    <property type="match status" value="2"/>
</dbReference>
<dbReference type="PANTHER" id="PTHR24198:SF165">
    <property type="entry name" value="ANKYRIN REPEAT-CONTAINING PROTEIN-RELATED"/>
    <property type="match status" value="1"/>
</dbReference>
<dbReference type="Proteomes" id="UP000724874">
    <property type="component" value="Unassembled WGS sequence"/>
</dbReference>
<keyword evidence="2" id="KW-0040">ANK repeat</keyword>
<dbReference type="PANTHER" id="PTHR24198">
    <property type="entry name" value="ANKYRIN REPEAT AND PROTEIN KINASE DOMAIN-CONTAINING PROTEIN"/>
    <property type="match status" value="1"/>
</dbReference>
<protein>
    <submittedName>
        <fullName evidence="4">Ankyrin repeat-containing domain protein</fullName>
    </submittedName>
</protein>
<dbReference type="SMART" id="SM00248">
    <property type="entry name" value="ANK"/>
    <property type="match status" value="6"/>
</dbReference>
<proteinExistence type="predicted"/>
<dbReference type="AlphaFoldDB" id="A0A9P5NNK0"/>
<evidence type="ECO:0000313" key="4">
    <source>
        <dbReference type="EMBL" id="KAF8896802.1"/>
    </source>
</evidence>
<accession>A0A9P5NNK0</accession>
<gene>
    <name evidence="4" type="ORF">CPB84DRAFT_1682037</name>
    <name evidence="3" type="ORF">CPB84DRAFT_1684850</name>
</gene>
<evidence type="ECO:0000313" key="5">
    <source>
        <dbReference type="Proteomes" id="UP000724874"/>
    </source>
</evidence>
<feature type="non-terminal residue" evidence="4">
    <location>
        <position position="248"/>
    </location>
</feature>
<name>A0A9P5NNK0_GYMJU</name>
<reference evidence="4" key="1">
    <citation type="submission" date="2020-11" db="EMBL/GenBank/DDBJ databases">
        <authorList>
            <consortium name="DOE Joint Genome Institute"/>
            <person name="Ahrendt S."/>
            <person name="Riley R."/>
            <person name="Andreopoulos W."/>
            <person name="LaButti K."/>
            <person name="Pangilinan J."/>
            <person name="Ruiz-duenas F.J."/>
            <person name="Barrasa J.M."/>
            <person name="Sanchez-Garcia M."/>
            <person name="Camarero S."/>
            <person name="Miyauchi S."/>
            <person name="Serrano A."/>
            <person name="Linde D."/>
            <person name="Babiker R."/>
            <person name="Drula E."/>
            <person name="Ayuso-Fernandez I."/>
            <person name="Pacheco R."/>
            <person name="Padilla G."/>
            <person name="Ferreira P."/>
            <person name="Barriuso J."/>
            <person name="Kellner H."/>
            <person name="Castanera R."/>
            <person name="Alfaro M."/>
            <person name="Ramirez L."/>
            <person name="Pisabarro A.G."/>
            <person name="Kuo A."/>
            <person name="Tritt A."/>
            <person name="Lipzen A."/>
            <person name="He G."/>
            <person name="Yan M."/>
            <person name="Ng V."/>
            <person name="Cullen D."/>
            <person name="Martin F."/>
            <person name="Rosso M.-N."/>
            <person name="Henrissat B."/>
            <person name="Hibbett D."/>
            <person name="Martinez A.T."/>
            <person name="Grigoriev I.V."/>
        </authorList>
    </citation>
    <scope>NUCLEOTIDE SEQUENCE</scope>
    <source>
        <strain evidence="4">AH 44721</strain>
    </source>
</reference>
<dbReference type="InterPro" id="IPR002110">
    <property type="entry name" value="Ankyrin_rpt"/>
</dbReference>
<dbReference type="OrthoDB" id="194358at2759"/>
<dbReference type="Pfam" id="PF12796">
    <property type="entry name" value="Ank_2"/>
    <property type="match status" value="3"/>
</dbReference>
<dbReference type="EMBL" id="JADNYJ010000059">
    <property type="protein sequence ID" value="KAF8896802.1"/>
    <property type="molecule type" value="Genomic_DNA"/>
</dbReference>
<sequence>GSTALIVAVLRGHETVIQSLLSLEQTDVNAMYSNGITALSEASHNGHQVIVCLILSHKGFSFGVHLQGINSFLIACTNGFGDIVKLFLAHEEIEINAIYSNGETALSIACKYGHPEILIKLVLSHQKVDINATISRYTCWYSHQYRVLTSACFDGHEEVVRLLLTYEDIDVNAVDLEDHTPLMIASTKGHEAIVKLLWSVRSDYAWKIGIRMIRQLFQVLPEKTRANTSTINGQHRGTNYTSILFSTI</sequence>
<comment type="caution">
    <text evidence="4">The sequence shown here is derived from an EMBL/GenBank/DDBJ whole genome shotgun (WGS) entry which is preliminary data.</text>
</comment>
<keyword evidence="5" id="KW-1185">Reference proteome</keyword>
<evidence type="ECO:0000256" key="1">
    <source>
        <dbReference type="ARBA" id="ARBA00022737"/>
    </source>
</evidence>
<keyword evidence="1" id="KW-0677">Repeat</keyword>
<evidence type="ECO:0000256" key="2">
    <source>
        <dbReference type="ARBA" id="ARBA00023043"/>
    </source>
</evidence>
<evidence type="ECO:0000313" key="3">
    <source>
        <dbReference type="EMBL" id="KAF8886851.1"/>
    </source>
</evidence>
<organism evidence="4 5">
    <name type="scientific">Gymnopilus junonius</name>
    <name type="common">Spectacular rustgill mushroom</name>
    <name type="synonym">Gymnopilus spectabilis subsp. junonius</name>
    <dbReference type="NCBI Taxonomy" id="109634"/>
    <lineage>
        <taxon>Eukaryota</taxon>
        <taxon>Fungi</taxon>
        <taxon>Dikarya</taxon>
        <taxon>Basidiomycota</taxon>
        <taxon>Agaricomycotina</taxon>
        <taxon>Agaricomycetes</taxon>
        <taxon>Agaricomycetidae</taxon>
        <taxon>Agaricales</taxon>
        <taxon>Agaricineae</taxon>
        <taxon>Hymenogastraceae</taxon>
        <taxon>Gymnopilus</taxon>
    </lineage>
</organism>